<comment type="subcellular location">
    <subcellularLocation>
        <location evidence="1">Cell membrane</location>
        <topology evidence="1">Multi-pass membrane protein</topology>
    </subcellularLocation>
</comment>
<protein>
    <submittedName>
        <fullName evidence="9">Chain length determinant protein</fullName>
    </submittedName>
</protein>
<dbReference type="GO" id="GO:0004713">
    <property type="term" value="F:protein tyrosine kinase activity"/>
    <property type="evidence" value="ECO:0007669"/>
    <property type="project" value="TreeGrafter"/>
</dbReference>
<dbReference type="EMBL" id="CABVGX010000037">
    <property type="protein sequence ID" value="VVN16094.1"/>
    <property type="molecule type" value="Genomic_DNA"/>
</dbReference>
<evidence type="ECO:0000313" key="10">
    <source>
        <dbReference type="Proteomes" id="UP000325607"/>
    </source>
</evidence>
<accession>A0A5E6VM58</accession>
<dbReference type="Pfam" id="PF13807">
    <property type="entry name" value="GNVR"/>
    <property type="match status" value="1"/>
</dbReference>
<evidence type="ECO:0000259" key="8">
    <source>
        <dbReference type="Pfam" id="PF13807"/>
    </source>
</evidence>
<dbReference type="PANTHER" id="PTHR32309">
    <property type="entry name" value="TYROSINE-PROTEIN KINASE"/>
    <property type="match status" value="1"/>
</dbReference>
<sequence>MIALWQQRLLILGAMIAVMVVGAAFAFLSSPIYAAKVVVVPPTQNDIANYNYGRTAENHLAPFSVKDVYGVFMRNLQADSLRREFFNTVYLPALSEEERSKSIENLYEDYSKALTVSPAAKDNPDRYLVAAKDGSAEQAAMLIGKFIARASELAKNEMVKNISSEADVLARNLQQQIILFREVGQRERQDSVAKLQEALVVAEAIGLERPPIVTGDAAVKFAGSLDEQPLYMRGSIALRAEINNLDTRKSDDPFINKLRTLQTKSRFYTELESNIRNVQVFRMDGEIILPENPVYPKKTIIIVLAAVLGLIIGMVIAFLRIFLRKNHSVGMSELTR</sequence>
<evidence type="ECO:0000259" key="7">
    <source>
        <dbReference type="Pfam" id="PF02706"/>
    </source>
</evidence>
<dbReference type="Gene3D" id="3.30.1890.10">
    <property type="entry name" value="FepE-like"/>
    <property type="match status" value="1"/>
</dbReference>
<name>A0A5E6VM58_PSEFL</name>
<evidence type="ECO:0000256" key="3">
    <source>
        <dbReference type="ARBA" id="ARBA00022692"/>
    </source>
</evidence>
<evidence type="ECO:0000313" key="9">
    <source>
        <dbReference type="EMBL" id="VVN16094.1"/>
    </source>
</evidence>
<feature type="domain" description="Polysaccharide chain length determinant N-terminal" evidence="7">
    <location>
        <begin position="3"/>
        <end position="87"/>
    </location>
</feature>
<dbReference type="AlphaFoldDB" id="A0A5E6VM58"/>
<dbReference type="InterPro" id="IPR050445">
    <property type="entry name" value="Bact_polysacc_biosynth/exp"/>
</dbReference>
<feature type="transmembrane region" description="Helical" evidence="6">
    <location>
        <begin position="300"/>
        <end position="323"/>
    </location>
</feature>
<dbReference type="InterPro" id="IPR003856">
    <property type="entry name" value="LPS_length_determ_N"/>
</dbReference>
<dbReference type="GO" id="GO:0005886">
    <property type="term" value="C:plasma membrane"/>
    <property type="evidence" value="ECO:0007669"/>
    <property type="project" value="UniProtKB-SubCell"/>
</dbReference>
<dbReference type="PANTHER" id="PTHR32309:SF13">
    <property type="entry name" value="FERRIC ENTEROBACTIN TRANSPORT PROTEIN FEPE"/>
    <property type="match status" value="1"/>
</dbReference>
<keyword evidence="3 6" id="KW-0812">Transmembrane</keyword>
<feature type="domain" description="Tyrosine-protein kinase G-rich" evidence="8">
    <location>
        <begin position="272"/>
        <end position="320"/>
    </location>
</feature>
<reference evidence="9 10" key="1">
    <citation type="submission" date="2019-09" db="EMBL/GenBank/DDBJ databases">
        <authorList>
            <person name="Chandra G."/>
            <person name="Truman W A."/>
        </authorList>
    </citation>
    <scope>NUCLEOTIDE SEQUENCE [LARGE SCALE GENOMIC DNA]</scope>
    <source>
        <strain evidence="9">PS645</strain>
    </source>
</reference>
<evidence type="ECO:0000256" key="2">
    <source>
        <dbReference type="ARBA" id="ARBA00022475"/>
    </source>
</evidence>
<keyword evidence="4 6" id="KW-1133">Transmembrane helix</keyword>
<gene>
    <name evidence="9" type="primary">wzzB</name>
    <name evidence="9" type="ORF">PS645_04052</name>
</gene>
<keyword evidence="2" id="KW-1003">Cell membrane</keyword>
<evidence type="ECO:0000256" key="5">
    <source>
        <dbReference type="ARBA" id="ARBA00023136"/>
    </source>
</evidence>
<dbReference type="InterPro" id="IPR032807">
    <property type="entry name" value="GNVR"/>
</dbReference>
<dbReference type="Proteomes" id="UP000325607">
    <property type="component" value="Unassembled WGS sequence"/>
</dbReference>
<keyword evidence="5 6" id="KW-0472">Membrane</keyword>
<proteinExistence type="predicted"/>
<evidence type="ECO:0000256" key="6">
    <source>
        <dbReference type="SAM" id="Phobius"/>
    </source>
</evidence>
<organism evidence="9 10">
    <name type="scientific">Pseudomonas fluorescens</name>
    <dbReference type="NCBI Taxonomy" id="294"/>
    <lineage>
        <taxon>Bacteria</taxon>
        <taxon>Pseudomonadati</taxon>
        <taxon>Pseudomonadota</taxon>
        <taxon>Gammaproteobacteria</taxon>
        <taxon>Pseudomonadales</taxon>
        <taxon>Pseudomonadaceae</taxon>
        <taxon>Pseudomonas</taxon>
    </lineage>
</organism>
<evidence type="ECO:0000256" key="1">
    <source>
        <dbReference type="ARBA" id="ARBA00004651"/>
    </source>
</evidence>
<evidence type="ECO:0000256" key="4">
    <source>
        <dbReference type="ARBA" id="ARBA00022989"/>
    </source>
</evidence>
<dbReference type="SUPFAM" id="SSF160355">
    <property type="entry name" value="Bacterial polysaccharide co-polymerase-like"/>
    <property type="match status" value="1"/>
</dbReference>
<dbReference type="Pfam" id="PF02706">
    <property type="entry name" value="Wzz"/>
    <property type="match status" value="1"/>
</dbReference>